<proteinExistence type="inferred from homology"/>
<accession>A0A843TTQ2</accession>
<evidence type="ECO:0000256" key="5">
    <source>
        <dbReference type="SAM" id="MobiDB-lite"/>
    </source>
</evidence>
<dbReference type="GO" id="GO:0006508">
    <property type="term" value="P:proteolysis"/>
    <property type="evidence" value="ECO:0007669"/>
    <property type="project" value="UniProtKB-KW"/>
</dbReference>
<keyword evidence="4" id="KW-0720">Serine protease</keyword>
<dbReference type="SUPFAM" id="SSF52096">
    <property type="entry name" value="ClpP/crotonase"/>
    <property type="match status" value="1"/>
</dbReference>
<dbReference type="AlphaFoldDB" id="A0A843TTQ2"/>
<feature type="region of interest" description="Disordered" evidence="5">
    <location>
        <begin position="57"/>
        <end position="134"/>
    </location>
</feature>
<evidence type="ECO:0000256" key="3">
    <source>
        <dbReference type="ARBA" id="ARBA00022801"/>
    </source>
</evidence>
<dbReference type="PANTHER" id="PTHR33209:SF1">
    <property type="entry name" value="PEPTIDASE S49 DOMAIN-CONTAINING PROTEIN"/>
    <property type="match status" value="1"/>
</dbReference>
<gene>
    <name evidence="6" type="ORF">Taro_006798</name>
</gene>
<dbReference type="GO" id="GO:0008236">
    <property type="term" value="F:serine-type peptidase activity"/>
    <property type="evidence" value="ECO:0007669"/>
    <property type="project" value="UniProtKB-KW"/>
</dbReference>
<dbReference type="Gene3D" id="3.90.226.10">
    <property type="entry name" value="2-enoyl-CoA Hydratase, Chain A, domain 1"/>
    <property type="match status" value="1"/>
</dbReference>
<comment type="similarity">
    <text evidence="1">Belongs to the peptidase S49 family.</text>
</comment>
<evidence type="ECO:0000256" key="4">
    <source>
        <dbReference type="ARBA" id="ARBA00022825"/>
    </source>
</evidence>
<feature type="compositionally biased region" description="Low complexity" evidence="5">
    <location>
        <begin position="92"/>
        <end position="101"/>
    </location>
</feature>
<dbReference type="PROSITE" id="PS51257">
    <property type="entry name" value="PROKAR_LIPOPROTEIN"/>
    <property type="match status" value="1"/>
</dbReference>
<dbReference type="PANTHER" id="PTHR33209">
    <property type="entry name" value="PROTEASE 4"/>
    <property type="match status" value="1"/>
</dbReference>
<dbReference type="Proteomes" id="UP000652761">
    <property type="component" value="Unassembled WGS sequence"/>
</dbReference>
<name>A0A843TTQ2_COLES</name>
<organism evidence="6 7">
    <name type="scientific">Colocasia esculenta</name>
    <name type="common">Wild taro</name>
    <name type="synonym">Arum esculentum</name>
    <dbReference type="NCBI Taxonomy" id="4460"/>
    <lineage>
        <taxon>Eukaryota</taxon>
        <taxon>Viridiplantae</taxon>
        <taxon>Streptophyta</taxon>
        <taxon>Embryophyta</taxon>
        <taxon>Tracheophyta</taxon>
        <taxon>Spermatophyta</taxon>
        <taxon>Magnoliopsida</taxon>
        <taxon>Liliopsida</taxon>
        <taxon>Araceae</taxon>
        <taxon>Aroideae</taxon>
        <taxon>Colocasieae</taxon>
        <taxon>Colocasia</taxon>
    </lineage>
</organism>
<dbReference type="EMBL" id="NMUH01000207">
    <property type="protein sequence ID" value="MQL74435.1"/>
    <property type="molecule type" value="Genomic_DNA"/>
</dbReference>
<comment type="caution">
    <text evidence="6">The sequence shown here is derived from an EMBL/GenBank/DDBJ whole genome shotgun (WGS) entry which is preliminary data.</text>
</comment>
<protein>
    <submittedName>
        <fullName evidence="6">Uncharacterized protein</fullName>
    </submittedName>
</protein>
<keyword evidence="3" id="KW-0378">Hydrolase</keyword>
<evidence type="ECO:0000313" key="6">
    <source>
        <dbReference type="EMBL" id="MQL74435.1"/>
    </source>
</evidence>
<dbReference type="OrthoDB" id="45421at2759"/>
<dbReference type="InterPro" id="IPR029045">
    <property type="entry name" value="ClpP/crotonase-like_dom_sf"/>
</dbReference>
<reference evidence="6" key="1">
    <citation type="submission" date="2017-07" db="EMBL/GenBank/DDBJ databases">
        <title>Taro Niue Genome Assembly and Annotation.</title>
        <authorList>
            <person name="Atibalentja N."/>
            <person name="Keating K."/>
            <person name="Fields C.J."/>
        </authorList>
    </citation>
    <scope>NUCLEOTIDE SEQUENCE</scope>
    <source>
        <strain evidence="6">Niue_2</strain>
        <tissue evidence="6">Leaf</tissue>
    </source>
</reference>
<keyword evidence="2" id="KW-0645">Protease</keyword>
<keyword evidence="7" id="KW-1185">Reference proteome</keyword>
<evidence type="ECO:0000313" key="7">
    <source>
        <dbReference type="Proteomes" id="UP000652761"/>
    </source>
</evidence>
<evidence type="ECO:0000256" key="2">
    <source>
        <dbReference type="ARBA" id="ARBA00022670"/>
    </source>
</evidence>
<sequence>MAKLLFSPPQRLHALNRGAAAAVHLASSSSCRFKTPLQRPPPLPLFPRSSFLLTFSRSSGRGRVPPSRASSSSSFSSSSSVDEAKGRGEGSPGSRSPGSSSEDFDGTAGGSDGSARADIEKGNGGPTGKPQEFPSGELEMVEFDWWKRFVVRLRMLFALPWERVSKGSVLTIKLKGRIADQLKSTFSSGLSLPQICENFSKAAYDPRISAIYLQIEPLSCGWGKVEEIRRHILYFRKSGKLIVCYAPICGEKEYYLACACEELYLPPSAYVALFGLTVQASFVRGME</sequence>
<feature type="compositionally biased region" description="Low complexity" evidence="5">
    <location>
        <begin position="57"/>
        <end position="81"/>
    </location>
</feature>
<evidence type="ECO:0000256" key="1">
    <source>
        <dbReference type="ARBA" id="ARBA00008683"/>
    </source>
</evidence>